<protein>
    <recommendedName>
        <fullName evidence="1">SH3 fold domain-containing protein</fullName>
    </recommendedName>
</protein>
<accession>A0A5U8XMZ8</accession>
<dbReference type="EMBL" id="AAGUDP010000006">
    <property type="protein sequence ID" value="EBS0563165.1"/>
    <property type="molecule type" value="Genomic_DNA"/>
</dbReference>
<reference evidence="2" key="1">
    <citation type="submission" date="2018-07" db="EMBL/GenBank/DDBJ databases">
        <authorList>
            <person name="Ashton P.M."/>
            <person name="Dallman T."/>
            <person name="Nair S."/>
            <person name="De Pinna E."/>
            <person name="Peters T."/>
            <person name="Grant K."/>
        </authorList>
    </citation>
    <scope>NUCLEOTIDE SEQUENCE</scope>
    <source>
        <strain evidence="2">142535</strain>
    </source>
</reference>
<proteinExistence type="predicted"/>
<comment type="caution">
    <text evidence="2">The sequence shown here is derived from an EMBL/GenBank/DDBJ whole genome shotgun (WGS) entry which is preliminary data.</text>
</comment>
<evidence type="ECO:0000259" key="1">
    <source>
        <dbReference type="Pfam" id="PF20287"/>
    </source>
</evidence>
<dbReference type="AlphaFoldDB" id="A0A5U8XMZ8"/>
<organism evidence="2">
    <name type="scientific">Salmonella muenchen</name>
    <dbReference type="NCBI Taxonomy" id="596"/>
    <lineage>
        <taxon>Bacteria</taxon>
        <taxon>Pseudomonadati</taxon>
        <taxon>Pseudomonadota</taxon>
        <taxon>Gammaproteobacteria</taxon>
        <taxon>Enterobacterales</taxon>
        <taxon>Enterobacteriaceae</taxon>
        <taxon>Salmonella</taxon>
    </lineage>
</organism>
<gene>
    <name evidence="2" type="ORF">DTU56_08560</name>
</gene>
<feature type="domain" description="SH3 fold" evidence="1">
    <location>
        <begin position="8"/>
        <end position="123"/>
    </location>
</feature>
<dbReference type="InterPro" id="IPR046907">
    <property type="entry name" value="SH3DP"/>
</dbReference>
<sequence length="134" mass="15049">MFDINTVPHGVVVNITYDTPLRGSEQYVEVLGTCGYKMAMDIEDVNAIHQNIYSSLEAQPANNLQEYNFLIFRDKEGIKRAAADAWIRNVVVVKKIKAQCTIAIDNVDEIEHIRRALASRGLNDVEITVIEQTG</sequence>
<name>A0A5U8XMZ8_SALMU</name>
<evidence type="ECO:0000313" key="2">
    <source>
        <dbReference type="EMBL" id="EBS0563165.1"/>
    </source>
</evidence>
<dbReference type="Pfam" id="PF20287">
    <property type="entry name" value="SH3DP"/>
    <property type="match status" value="1"/>
</dbReference>